<feature type="non-terminal residue" evidence="1">
    <location>
        <position position="57"/>
    </location>
</feature>
<feature type="non-terminal residue" evidence="1">
    <location>
        <position position="1"/>
    </location>
</feature>
<dbReference type="OrthoDB" id="432234at2759"/>
<evidence type="ECO:0000313" key="2">
    <source>
        <dbReference type="Proteomes" id="UP000054317"/>
    </source>
</evidence>
<evidence type="ECO:0000313" key="1">
    <source>
        <dbReference type="EMBL" id="EIW51418.1"/>
    </source>
</evidence>
<reference evidence="2" key="1">
    <citation type="journal article" date="2012" name="Science">
        <title>The Paleozoic origin of enzymatic lignin decomposition reconstructed from 31 fungal genomes.</title>
        <authorList>
            <person name="Floudas D."/>
            <person name="Binder M."/>
            <person name="Riley R."/>
            <person name="Barry K."/>
            <person name="Blanchette R.A."/>
            <person name="Henrissat B."/>
            <person name="Martinez A.T."/>
            <person name="Otillar R."/>
            <person name="Spatafora J.W."/>
            <person name="Yadav J.S."/>
            <person name="Aerts A."/>
            <person name="Benoit I."/>
            <person name="Boyd A."/>
            <person name="Carlson A."/>
            <person name="Copeland A."/>
            <person name="Coutinho P.M."/>
            <person name="de Vries R.P."/>
            <person name="Ferreira P."/>
            <person name="Findley K."/>
            <person name="Foster B."/>
            <person name="Gaskell J."/>
            <person name="Glotzer D."/>
            <person name="Gorecki P."/>
            <person name="Heitman J."/>
            <person name="Hesse C."/>
            <person name="Hori C."/>
            <person name="Igarashi K."/>
            <person name="Jurgens J.A."/>
            <person name="Kallen N."/>
            <person name="Kersten P."/>
            <person name="Kohler A."/>
            <person name="Kuees U."/>
            <person name="Kumar T.K.A."/>
            <person name="Kuo A."/>
            <person name="LaButti K."/>
            <person name="Larrondo L.F."/>
            <person name="Lindquist E."/>
            <person name="Ling A."/>
            <person name="Lombard V."/>
            <person name="Lucas S."/>
            <person name="Lundell T."/>
            <person name="Martin R."/>
            <person name="McLaughlin D.J."/>
            <person name="Morgenstern I."/>
            <person name="Morin E."/>
            <person name="Murat C."/>
            <person name="Nagy L.G."/>
            <person name="Nolan M."/>
            <person name="Ohm R.A."/>
            <person name="Patyshakuliyeva A."/>
            <person name="Rokas A."/>
            <person name="Ruiz-Duenas F.J."/>
            <person name="Sabat G."/>
            <person name="Salamov A."/>
            <person name="Samejima M."/>
            <person name="Schmutz J."/>
            <person name="Slot J.C."/>
            <person name="St John F."/>
            <person name="Stenlid J."/>
            <person name="Sun H."/>
            <person name="Sun S."/>
            <person name="Syed K."/>
            <person name="Tsang A."/>
            <person name="Wiebenga A."/>
            <person name="Young D."/>
            <person name="Pisabarro A."/>
            <person name="Eastwood D.C."/>
            <person name="Martin F."/>
            <person name="Cullen D."/>
            <person name="Grigoriev I.V."/>
            <person name="Hibbett D.S."/>
        </authorList>
    </citation>
    <scope>NUCLEOTIDE SEQUENCE [LARGE SCALE GENOMIC DNA]</scope>
    <source>
        <strain evidence="2">FP-101664</strain>
    </source>
</reference>
<organism evidence="1 2">
    <name type="scientific">Trametes versicolor (strain FP-101664)</name>
    <name type="common">White-rot fungus</name>
    <name type="synonym">Coriolus versicolor</name>
    <dbReference type="NCBI Taxonomy" id="717944"/>
    <lineage>
        <taxon>Eukaryota</taxon>
        <taxon>Fungi</taxon>
        <taxon>Dikarya</taxon>
        <taxon>Basidiomycota</taxon>
        <taxon>Agaricomycotina</taxon>
        <taxon>Agaricomycetes</taxon>
        <taxon>Polyporales</taxon>
        <taxon>Polyporaceae</taxon>
        <taxon>Trametes</taxon>
    </lineage>
</organism>
<dbReference type="KEGG" id="tvs:TRAVEDRAFT_101717"/>
<dbReference type="AlphaFoldDB" id="R7S6A7"/>
<name>R7S6A7_TRAVS</name>
<dbReference type="EMBL" id="JH711805">
    <property type="protein sequence ID" value="EIW51418.1"/>
    <property type="molecule type" value="Genomic_DNA"/>
</dbReference>
<accession>R7S6A7</accession>
<dbReference type="GeneID" id="19406645"/>
<gene>
    <name evidence="1" type="ORF">TRAVEDRAFT_101717</name>
</gene>
<dbReference type="Proteomes" id="UP000054317">
    <property type="component" value="Unassembled WGS sequence"/>
</dbReference>
<protein>
    <submittedName>
        <fullName evidence="1">Uncharacterized protein</fullName>
    </submittedName>
</protein>
<sequence>IASAQSLQGVYVMLSRVRSLDGLVIFRPFSPEKITVRASEELRTELARLRQLDEDTT</sequence>
<keyword evidence="2" id="KW-1185">Reference proteome</keyword>
<proteinExistence type="predicted"/>
<dbReference type="RefSeq" id="XP_008045688.1">
    <property type="nucleotide sequence ID" value="XM_008047497.1"/>
</dbReference>